<proteinExistence type="predicted"/>
<dbReference type="AlphaFoldDB" id="A0A9X4AKL2"/>
<organism evidence="1 2">
    <name type="scientific">Aquibacillus koreensis</name>
    <dbReference type="NCBI Taxonomy" id="279446"/>
    <lineage>
        <taxon>Bacteria</taxon>
        <taxon>Bacillati</taxon>
        <taxon>Bacillota</taxon>
        <taxon>Bacilli</taxon>
        <taxon>Bacillales</taxon>
        <taxon>Bacillaceae</taxon>
        <taxon>Aquibacillus</taxon>
    </lineage>
</organism>
<evidence type="ECO:0000313" key="2">
    <source>
        <dbReference type="Proteomes" id="UP001145072"/>
    </source>
</evidence>
<reference evidence="1" key="1">
    <citation type="submission" date="2022-06" db="EMBL/GenBank/DDBJ databases">
        <title>Aquibacillus sp. a new bacterium isolated from soil saline samples.</title>
        <authorList>
            <person name="Galisteo C."/>
            <person name="De La Haba R."/>
            <person name="Sanchez-Porro C."/>
            <person name="Ventosa A."/>
        </authorList>
    </citation>
    <scope>NUCLEOTIDE SEQUENCE</scope>
    <source>
        <strain evidence="1">JCM 12387</strain>
    </source>
</reference>
<dbReference type="RefSeq" id="WP_259870116.1">
    <property type="nucleotide sequence ID" value="NZ_JAMQJZ010000011.1"/>
</dbReference>
<keyword evidence="2" id="KW-1185">Reference proteome</keyword>
<accession>A0A9X4AKL2</accession>
<evidence type="ECO:0000313" key="1">
    <source>
        <dbReference type="EMBL" id="MDC3421540.1"/>
    </source>
</evidence>
<protein>
    <submittedName>
        <fullName evidence="1">Uncharacterized protein</fullName>
    </submittedName>
</protein>
<name>A0A9X4AKL2_9BACI</name>
<dbReference type="Proteomes" id="UP001145072">
    <property type="component" value="Unassembled WGS sequence"/>
</dbReference>
<comment type="caution">
    <text evidence="1">The sequence shown here is derived from an EMBL/GenBank/DDBJ whole genome shotgun (WGS) entry which is preliminary data.</text>
</comment>
<gene>
    <name evidence="1" type="ORF">NC661_14280</name>
</gene>
<dbReference type="EMBL" id="JAMQJZ010000011">
    <property type="protein sequence ID" value="MDC3421540.1"/>
    <property type="molecule type" value="Genomic_DNA"/>
</dbReference>
<sequence length="82" mass="9746">MAMQDIRKLAHEMLDELDEEEIPEVIQKMLYIKKLNKRLNQDSFPSIDPTDEDLRAIKKAKREFQNGESYTHEDVFGEDDYV</sequence>